<feature type="signal peptide" evidence="1">
    <location>
        <begin position="1"/>
        <end position="34"/>
    </location>
</feature>
<reference evidence="2 3" key="1">
    <citation type="journal article" date="2020" name="Nat. Food">
        <title>A phased Vanilla planifolia genome enables genetic improvement of flavour and production.</title>
        <authorList>
            <person name="Hasing T."/>
            <person name="Tang H."/>
            <person name="Brym M."/>
            <person name="Khazi F."/>
            <person name="Huang T."/>
            <person name="Chambers A.H."/>
        </authorList>
    </citation>
    <scope>NUCLEOTIDE SEQUENCE [LARGE SCALE GENOMIC DNA]</scope>
    <source>
        <tissue evidence="2">Leaf</tissue>
    </source>
</reference>
<dbReference type="InterPro" id="IPR032675">
    <property type="entry name" value="LRR_dom_sf"/>
</dbReference>
<dbReference type="PRINTS" id="PR00019">
    <property type="entry name" value="LEURICHRPT"/>
</dbReference>
<keyword evidence="3" id="KW-1185">Reference proteome</keyword>
<name>A0A835PNE0_VANPL</name>
<evidence type="ECO:0000313" key="2">
    <source>
        <dbReference type="EMBL" id="KAG0457190.1"/>
    </source>
</evidence>
<dbReference type="Gene3D" id="3.80.10.10">
    <property type="entry name" value="Ribonuclease Inhibitor"/>
    <property type="match status" value="2"/>
</dbReference>
<dbReference type="Proteomes" id="UP000636800">
    <property type="component" value="Chromosome 12"/>
</dbReference>
<dbReference type="Pfam" id="PF13855">
    <property type="entry name" value="LRR_8"/>
    <property type="match status" value="1"/>
</dbReference>
<accession>A0A835PNE0</accession>
<dbReference type="EMBL" id="JADCNL010000012">
    <property type="protein sequence ID" value="KAG0457190.1"/>
    <property type="molecule type" value="Genomic_DNA"/>
</dbReference>
<protein>
    <submittedName>
        <fullName evidence="2">Uncharacterized protein</fullName>
    </submittedName>
</protein>
<dbReference type="InterPro" id="IPR001611">
    <property type="entry name" value="Leu-rich_rpt"/>
</dbReference>
<organism evidence="2 3">
    <name type="scientific">Vanilla planifolia</name>
    <name type="common">Vanilla</name>
    <dbReference type="NCBI Taxonomy" id="51239"/>
    <lineage>
        <taxon>Eukaryota</taxon>
        <taxon>Viridiplantae</taxon>
        <taxon>Streptophyta</taxon>
        <taxon>Embryophyta</taxon>
        <taxon>Tracheophyta</taxon>
        <taxon>Spermatophyta</taxon>
        <taxon>Magnoliopsida</taxon>
        <taxon>Liliopsida</taxon>
        <taxon>Asparagales</taxon>
        <taxon>Orchidaceae</taxon>
        <taxon>Vanilloideae</taxon>
        <taxon>Vanilleae</taxon>
        <taxon>Vanilla</taxon>
    </lineage>
</organism>
<dbReference type="InterPro" id="IPR050994">
    <property type="entry name" value="At_inactive_RLKs"/>
</dbReference>
<dbReference type="OrthoDB" id="3219396at2759"/>
<feature type="chain" id="PRO_5032941612" evidence="1">
    <location>
        <begin position="35"/>
        <end position="435"/>
    </location>
</feature>
<dbReference type="PANTHER" id="PTHR48010">
    <property type="entry name" value="OS05G0588300 PROTEIN"/>
    <property type="match status" value="1"/>
</dbReference>
<dbReference type="AlphaFoldDB" id="A0A835PNE0"/>
<gene>
    <name evidence="2" type="ORF">HPP92_022347</name>
</gene>
<dbReference type="SUPFAM" id="SSF52058">
    <property type="entry name" value="L domain-like"/>
    <property type="match status" value="1"/>
</dbReference>
<evidence type="ECO:0000256" key="1">
    <source>
        <dbReference type="SAM" id="SignalP"/>
    </source>
</evidence>
<dbReference type="PANTHER" id="PTHR48010:SF58">
    <property type="entry name" value="RECEPTOR PROTEIN KINASE-LIKE PROTEIN ZAR1"/>
    <property type="match status" value="1"/>
</dbReference>
<dbReference type="Pfam" id="PF00560">
    <property type="entry name" value="LRR_1"/>
    <property type="match status" value="3"/>
</dbReference>
<evidence type="ECO:0000313" key="3">
    <source>
        <dbReference type="Proteomes" id="UP000636800"/>
    </source>
</evidence>
<sequence>MVPSQPMTSHRQLVAMRNHYIPLILLVLLPTVKSSTFPGDIDAIKAVLTALDYSSIPPGSCLSTWDFTLDPCDSVFGIHFTCGLRCDVNSTSPVGLTFSRITDISLDAAGYTGRLSSAVWSLPFLQSLDLSNNRLYGPIPTPPFNGLPPPLNRISLSRNFFSGPIPAFPLAPSLEELYLDGNRLSGPIPSPLPPTLRRLELQSNNLSGPLPDLSALSDLFFLDASDNSLSGPFAASTLPPSLVELSMRNNFFSGDFPASLFPSLAALQVLDLSHNALSGPVPSTAFLHPSLEQLALSDNGFEWVEWPAIASVAESQIVALDLSHNRIGGILPEFVGLMPRLAAVVLEGNRFIGMIPGTYAMRVAGIPGWVPFARLLLAGNYLYGPIPEMIQRMEGTAMVSLADNCLFRCPEELSFCAGGQQKSATTCRDFNPMIP</sequence>
<comment type="caution">
    <text evidence="2">The sequence shown here is derived from an EMBL/GenBank/DDBJ whole genome shotgun (WGS) entry which is preliminary data.</text>
</comment>
<proteinExistence type="predicted"/>
<keyword evidence="1" id="KW-0732">Signal</keyword>